<sequence length="541" mass="59379">MRGTTITLFVASLSCIKAISIPQRSEAQCALIQNSIYCYGGLLGNGSVIDTTLYSMPLVDLPNNKSMINLAKTWNIVNATNVDFILEPRRRTHSVSYNNSTLLITGGYTYNNTALVNQTVAYHADTNTWENLGYYTDSQGRVKQIYNSAIVSLFSAGKTSVLLYGGNTEHPTYNDSAIILTDSTKQTVMHQGYTSATLYDYMTKQWTQQTSQTNVPSGISYSAQTATLDPKTGLVYYLGGFYSQSSDGYSAENKMDYKSANVFNTNSGAWSNVKLSGTSPSTRMFPTATLLPNSNDILLFGGTLTGHTGAFTDFCYTLNLDTLTWTLHNINTAGLSSSPPRFAHSAVLVNTSLFIMFGLAVYSNPLNDVLVLSVNDVNNLYFPDTYPYIEQNFTKPMTNDTTVTKIASASLSTGATAGIAVAANVAGLGLCAAAIFFCIFKKKRDKKKMEEMSVDWDQVEGFYTAQPETEKYFPVEEPRYATPNAYEDHHDNDTKESTTVVSTPPMEHASSTTVLMKPSVIEGSDHRYVNQPIILKPDYAE</sequence>
<keyword evidence="1" id="KW-0880">Kelch repeat</keyword>
<dbReference type="Pfam" id="PF24981">
    <property type="entry name" value="Beta-prop_ATRN-LZTR1"/>
    <property type="match status" value="1"/>
</dbReference>
<feature type="compositionally biased region" description="Basic and acidic residues" evidence="3">
    <location>
        <begin position="486"/>
        <end position="496"/>
    </location>
</feature>
<protein>
    <recommendedName>
        <fullName evidence="6">Attractin/MKLN-like beta-propeller domain-containing protein</fullName>
    </recommendedName>
</protein>
<gene>
    <name evidence="7" type="ORF">CU098_011802</name>
</gene>
<keyword evidence="2" id="KW-0677">Repeat</keyword>
<dbReference type="Proteomes" id="UP000253551">
    <property type="component" value="Unassembled WGS sequence"/>
</dbReference>
<evidence type="ECO:0000256" key="3">
    <source>
        <dbReference type="SAM" id="MobiDB-lite"/>
    </source>
</evidence>
<feature type="region of interest" description="Disordered" evidence="3">
    <location>
        <begin position="483"/>
        <end position="511"/>
    </location>
</feature>
<organism evidence="7 8">
    <name type="scientific">Rhizopus stolonifer</name>
    <name type="common">Rhizopus nigricans</name>
    <dbReference type="NCBI Taxonomy" id="4846"/>
    <lineage>
        <taxon>Eukaryota</taxon>
        <taxon>Fungi</taxon>
        <taxon>Fungi incertae sedis</taxon>
        <taxon>Mucoromycota</taxon>
        <taxon>Mucoromycotina</taxon>
        <taxon>Mucoromycetes</taxon>
        <taxon>Mucorales</taxon>
        <taxon>Mucorineae</taxon>
        <taxon>Rhizopodaceae</taxon>
        <taxon>Rhizopus</taxon>
    </lineage>
</organism>
<comment type="caution">
    <text evidence="7">The sequence shown here is derived from an EMBL/GenBank/DDBJ whole genome shotgun (WGS) entry which is preliminary data.</text>
</comment>
<evidence type="ECO:0000313" key="8">
    <source>
        <dbReference type="Proteomes" id="UP000253551"/>
    </source>
</evidence>
<reference evidence="7 8" key="1">
    <citation type="journal article" date="2018" name="G3 (Bethesda)">
        <title>Phylogenetic and Phylogenomic Definition of Rhizopus Species.</title>
        <authorList>
            <person name="Gryganskyi A.P."/>
            <person name="Golan J."/>
            <person name="Dolatabadi S."/>
            <person name="Mondo S."/>
            <person name="Robb S."/>
            <person name="Idnurm A."/>
            <person name="Muszewska A."/>
            <person name="Steczkiewicz K."/>
            <person name="Masonjones S."/>
            <person name="Liao H.L."/>
            <person name="Gajdeczka M.T."/>
            <person name="Anike F."/>
            <person name="Vuek A."/>
            <person name="Anishchenko I.M."/>
            <person name="Voigt K."/>
            <person name="de Hoog G.S."/>
            <person name="Smith M.E."/>
            <person name="Heitman J."/>
            <person name="Vilgalys R."/>
            <person name="Stajich J.E."/>
        </authorList>
    </citation>
    <scope>NUCLEOTIDE SEQUENCE [LARGE SCALE GENOMIC DNA]</scope>
    <source>
        <strain evidence="7 8">LSU 92-RS-03</strain>
    </source>
</reference>
<keyword evidence="8" id="KW-1185">Reference proteome</keyword>
<evidence type="ECO:0000256" key="1">
    <source>
        <dbReference type="ARBA" id="ARBA00022441"/>
    </source>
</evidence>
<feature type="chain" id="PRO_5016644814" description="Attractin/MKLN-like beta-propeller domain-containing protein" evidence="5">
    <location>
        <begin position="19"/>
        <end position="541"/>
    </location>
</feature>
<keyword evidence="4" id="KW-0472">Membrane</keyword>
<dbReference type="PANTHER" id="PTHR46093:SF18">
    <property type="entry name" value="FIBRONECTIN TYPE-III DOMAIN-CONTAINING PROTEIN"/>
    <property type="match status" value="1"/>
</dbReference>
<keyword evidence="5" id="KW-0732">Signal</keyword>
<name>A0A367KMC4_RHIST</name>
<dbReference type="EMBL" id="PJQM01001067">
    <property type="protein sequence ID" value="RCI03309.1"/>
    <property type="molecule type" value="Genomic_DNA"/>
</dbReference>
<dbReference type="SUPFAM" id="SSF117281">
    <property type="entry name" value="Kelch motif"/>
    <property type="match status" value="1"/>
</dbReference>
<evidence type="ECO:0000259" key="6">
    <source>
        <dbReference type="Pfam" id="PF24981"/>
    </source>
</evidence>
<feature type="transmembrane region" description="Helical" evidence="4">
    <location>
        <begin position="417"/>
        <end position="440"/>
    </location>
</feature>
<dbReference type="PANTHER" id="PTHR46093">
    <property type="entry name" value="ACYL-COA-BINDING DOMAIN-CONTAINING PROTEIN 5"/>
    <property type="match status" value="1"/>
</dbReference>
<feature type="domain" description="Attractin/MKLN-like beta-propeller" evidence="6">
    <location>
        <begin position="72"/>
        <end position="359"/>
    </location>
</feature>
<evidence type="ECO:0000256" key="2">
    <source>
        <dbReference type="ARBA" id="ARBA00022737"/>
    </source>
</evidence>
<keyword evidence="4" id="KW-0812">Transmembrane</keyword>
<dbReference type="InterPro" id="IPR056737">
    <property type="entry name" value="Beta-prop_ATRN-MKLN-like"/>
</dbReference>
<dbReference type="STRING" id="4846.A0A367KMC4"/>
<dbReference type="AlphaFoldDB" id="A0A367KMC4"/>
<keyword evidence="4" id="KW-1133">Transmembrane helix</keyword>
<evidence type="ECO:0000256" key="4">
    <source>
        <dbReference type="SAM" id="Phobius"/>
    </source>
</evidence>
<dbReference type="Gene3D" id="2.120.10.80">
    <property type="entry name" value="Kelch-type beta propeller"/>
    <property type="match status" value="2"/>
</dbReference>
<evidence type="ECO:0000256" key="5">
    <source>
        <dbReference type="SAM" id="SignalP"/>
    </source>
</evidence>
<dbReference type="OrthoDB" id="2263777at2759"/>
<accession>A0A367KMC4</accession>
<dbReference type="PROSITE" id="PS51257">
    <property type="entry name" value="PROKAR_LIPOPROTEIN"/>
    <property type="match status" value="1"/>
</dbReference>
<dbReference type="InterPro" id="IPR015915">
    <property type="entry name" value="Kelch-typ_b-propeller"/>
</dbReference>
<proteinExistence type="predicted"/>
<feature type="signal peptide" evidence="5">
    <location>
        <begin position="1"/>
        <end position="18"/>
    </location>
</feature>
<evidence type="ECO:0000313" key="7">
    <source>
        <dbReference type="EMBL" id="RCI03309.1"/>
    </source>
</evidence>